<keyword evidence="1" id="KW-0812">Transmembrane</keyword>
<evidence type="ECO:0000313" key="4">
    <source>
        <dbReference type="Proteomes" id="UP000596902"/>
    </source>
</evidence>
<reference evidence="3" key="1">
    <citation type="submission" date="2020-01" db="EMBL/GenBank/DDBJ databases">
        <authorList>
            <person name="Feng Z.H.Z."/>
        </authorList>
    </citation>
    <scope>NUCLEOTIDE SEQUENCE</scope>
    <source>
        <strain evidence="3">CBS107.38</strain>
    </source>
</reference>
<evidence type="ECO:0000256" key="1">
    <source>
        <dbReference type="SAM" id="Phobius"/>
    </source>
</evidence>
<feature type="transmembrane region" description="Helical" evidence="1">
    <location>
        <begin position="109"/>
        <end position="128"/>
    </location>
</feature>
<dbReference type="EMBL" id="JAAABM010000009">
    <property type="protein sequence ID" value="KAF7675269.1"/>
    <property type="molecule type" value="Genomic_DNA"/>
</dbReference>
<feature type="transmembrane region" description="Helical" evidence="1">
    <location>
        <begin position="75"/>
        <end position="97"/>
    </location>
</feature>
<dbReference type="GeneID" id="62205257"/>
<reference evidence="3" key="2">
    <citation type="submission" date="2020-08" db="EMBL/GenBank/DDBJ databases">
        <title>Draft Genome Sequence of Cumin Blight Pathogen Alternaria burnsii.</title>
        <authorList>
            <person name="Feng Z."/>
        </authorList>
    </citation>
    <scope>NUCLEOTIDE SEQUENCE</scope>
    <source>
        <strain evidence="3">CBS107.38</strain>
    </source>
</reference>
<comment type="caution">
    <text evidence="3">The sequence shown here is derived from an EMBL/GenBank/DDBJ whole genome shotgun (WGS) entry which is preliminary data.</text>
</comment>
<feature type="signal peptide" evidence="2">
    <location>
        <begin position="1"/>
        <end position="27"/>
    </location>
</feature>
<keyword evidence="1" id="KW-1133">Transmembrane helix</keyword>
<keyword evidence="2" id="KW-0732">Signal</keyword>
<dbReference type="RefSeq" id="XP_038785551.1">
    <property type="nucleotide sequence ID" value="XM_038932079.1"/>
</dbReference>
<accession>A0A8H7B132</accession>
<proteinExistence type="predicted"/>
<evidence type="ECO:0000313" key="3">
    <source>
        <dbReference type="EMBL" id="KAF7675269.1"/>
    </source>
</evidence>
<keyword evidence="4" id="KW-1185">Reference proteome</keyword>
<keyword evidence="1" id="KW-0472">Membrane</keyword>
<sequence length="131" mass="15083">MVNGDMASKRRRFLLATLAVLIATIDLKPTIQASYQTPVMEAVDTLRHTYDKPTELCMETRIQLRRLDYRLSHNAYLLITTHFIFLSWFLGAVNSAILRSHLFTISKIYALPWSSSGLGFVMMGYMHGRRK</sequence>
<protein>
    <submittedName>
        <fullName evidence="3">Uncharacterized protein</fullName>
    </submittedName>
</protein>
<dbReference type="AlphaFoldDB" id="A0A8H7B132"/>
<feature type="chain" id="PRO_5034932563" evidence="2">
    <location>
        <begin position="28"/>
        <end position="131"/>
    </location>
</feature>
<organism evidence="3 4">
    <name type="scientific">Alternaria burnsii</name>
    <dbReference type="NCBI Taxonomy" id="1187904"/>
    <lineage>
        <taxon>Eukaryota</taxon>
        <taxon>Fungi</taxon>
        <taxon>Dikarya</taxon>
        <taxon>Ascomycota</taxon>
        <taxon>Pezizomycotina</taxon>
        <taxon>Dothideomycetes</taxon>
        <taxon>Pleosporomycetidae</taxon>
        <taxon>Pleosporales</taxon>
        <taxon>Pleosporineae</taxon>
        <taxon>Pleosporaceae</taxon>
        <taxon>Alternaria</taxon>
        <taxon>Alternaria sect. Alternaria</taxon>
    </lineage>
</organism>
<gene>
    <name evidence="3" type="ORF">GT037_007032</name>
</gene>
<evidence type="ECO:0000256" key="2">
    <source>
        <dbReference type="SAM" id="SignalP"/>
    </source>
</evidence>
<name>A0A8H7B132_9PLEO</name>
<dbReference type="Proteomes" id="UP000596902">
    <property type="component" value="Unassembled WGS sequence"/>
</dbReference>